<keyword evidence="7" id="KW-1185">Reference proteome</keyword>
<evidence type="ECO:0000256" key="3">
    <source>
        <dbReference type="ARBA" id="ARBA00023125"/>
    </source>
</evidence>
<organism evidence="6 7">
    <name type="scientific">Pandoraea iniqua</name>
    <dbReference type="NCBI Taxonomy" id="2508288"/>
    <lineage>
        <taxon>Bacteria</taxon>
        <taxon>Pseudomonadati</taxon>
        <taxon>Pseudomonadota</taxon>
        <taxon>Betaproteobacteria</taxon>
        <taxon>Burkholderiales</taxon>
        <taxon>Burkholderiaceae</taxon>
        <taxon>Pandoraea</taxon>
    </lineage>
</organism>
<sequence length="311" mass="34064">MDLLHCMRTFVILADAGSFSRTAQRLDQTPSQVTRAISALEAHLGIRLLHRTTRSMALTEAGQRYLSRTRAVLDAVELSEREAQGAAHHPRGRLRVHCSASIANCFLIPLAEPFQRAYPDVRVDLTIAPRLPDLVRDQYDVALVVSAALPPSDLVGIDLGPIRSVFCASPEYVATYGLPRSPQDLVTHRCLQLVAPSYDDRLWRFSGEDDDPLAIDPVLTVDTAASLVIAAREGVGIALLPSFVVADDLREGRLVPLLPQCASASVNLYLLYASRQHLDAKIRVWVDFMRDPIRRQLHASAGHGSNGAPNG</sequence>
<dbReference type="Pfam" id="PF00126">
    <property type="entry name" value="HTH_1"/>
    <property type="match status" value="1"/>
</dbReference>
<reference evidence="6 7" key="1">
    <citation type="submission" date="2019-08" db="EMBL/GenBank/DDBJ databases">
        <authorList>
            <person name="Peeters C."/>
        </authorList>
    </citation>
    <scope>NUCLEOTIDE SEQUENCE [LARGE SCALE GENOMIC DNA]</scope>
    <source>
        <strain evidence="6 7">LMG 31115</strain>
    </source>
</reference>
<keyword evidence="3" id="KW-0238">DNA-binding</keyword>
<dbReference type="GO" id="GO:0003700">
    <property type="term" value="F:DNA-binding transcription factor activity"/>
    <property type="evidence" value="ECO:0007669"/>
    <property type="project" value="InterPro"/>
</dbReference>
<dbReference type="Gene3D" id="3.40.190.290">
    <property type="match status" value="1"/>
</dbReference>
<dbReference type="PANTHER" id="PTHR30537:SF58">
    <property type="entry name" value="HTH-TYPE TRANSCRIPTIONAL REGULATOR PERR"/>
    <property type="match status" value="1"/>
</dbReference>
<evidence type="ECO:0000313" key="7">
    <source>
        <dbReference type="Proteomes" id="UP000333828"/>
    </source>
</evidence>
<dbReference type="InterPro" id="IPR058163">
    <property type="entry name" value="LysR-type_TF_proteobact-type"/>
</dbReference>
<dbReference type="InterPro" id="IPR036388">
    <property type="entry name" value="WH-like_DNA-bd_sf"/>
</dbReference>
<dbReference type="CDD" id="cd08422">
    <property type="entry name" value="PBP2_CrgA_like"/>
    <property type="match status" value="1"/>
</dbReference>
<evidence type="ECO:0000259" key="5">
    <source>
        <dbReference type="PROSITE" id="PS50931"/>
    </source>
</evidence>
<dbReference type="SUPFAM" id="SSF46785">
    <property type="entry name" value="Winged helix' DNA-binding domain"/>
    <property type="match status" value="1"/>
</dbReference>
<dbReference type="PROSITE" id="PS50931">
    <property type="entry name" value="HTH_LYSR"/>
    <property type="match status" value="1"/>
</dbReference>
<evidence type="ECO:0000256" key="2">
    <source>
        <dbReference type="ARBA" id="ARBA00023015"/>
    </source>
</evidence>
<dbReference type="Proteomes" id="UP000333828">
    <property type="component" value="Unassembled WGS sequence"/>
</dbReference>
<accession>A0A5E4VN44</accession>
<dbReference type="EMBL" id="CABPSI010000003">
    <property type="protein sequence ID" value="VVE12440.1"/>
    <property type="molecule type" value="Genomic_DNA"/>
</dbReference>
<dbReference type="FunFam" id="1.10.10.10:FF:000001">
    <property type="entry name" value="LysR family transcriptional regulator"/>
    <property type="match status" value="1"/>
</dbReference>
<name>A0A5E4VN44_9BURK</name>
<dbReference type="InterPro" id="IPR036390">
    <property type="entry name" value="WH_DNA-bd_sf"/>
</dbReference>
<dbReference type="Pfam" id="PF03466">
    <property type="entry name" value="LysR_substrate"/>
    <property type="match status" value="1"/>
</dbReference>
<dbReference type="SUPFAM" id="SSF53850">
    <property type="entry name" value="Periplasmic binding protein-like II"/>
    <property type="match status" value="1"/>
</dbReference>
<evidence type="ECO:0000256" key="1">
    <source>
        <dbReference type="ARBA" id="ARBA00009437"/>
    </source>
</evidence>
<keyword evidence="2" id="KW-0805">Transcription regulation</keyword>
<dbReference type="PANTHER" id="PTHR30537">
    <property type="entry name" value="HTH-TYPE TRANSCRIPTIONAL REGULATOR"/>
    <property type="match status" value="1"/>
</dbReference>
<gene>
    <name evidence="6" type="ORF">PIN31115_02690</name>
</gene>
<protein>
    <submittedName>
        <fullName evidence="6">LysR family transcriptional regulator</fullName>
    </submittedName>
</protein>
<dbReference type="InterPro" id="IPR005119">
    <property type="entry name" value="LysR_subst-bd"/>
</dbReference>
<evidence type="ECO:0000313" key="6">
    <source>
        <dbReference type="EMBL" id="VVE12440.1"/>
    </source>
</evidence>
<dbReference type="AlphaFoldDB" id="A0A5E4VN44"/>
<dbReference type="GO" id="GO:0043565">
    <property type="term" value="F:sequence-specific DNA binding"/>
    <property type="evidence" value="ECO:0007669"/>
    <property type="project" value="TreeGrafter"/>
</dbReference>
<dbReference type="Gene3D" id="1.10.10.10">
    <property type="entry name" value="Winged helix-like DNA-binding domain superfamily/Winged helix DNA-binding domain"/>
    <property type="match status" value="1"/>
</dbReference>
<dbReference type="InterPro" id="IPR000847">
    <property type="entry name" value="LysR_HTH_N"/>
</dbReference>
<dbReference type="RefSeq" id="WP_174996092.1">
    <property type="nucleotide sequence ID" value="NZ_CABPSI010000003.1"/>
</dbReference>
<dbReference type="GO" id="GO:0006351">
    <property type="term" value="P:DNA-templated transcription"/>
    <property type="evidence" value="ECO:0007669"/>
    <property type="project" value="TreeGrafter"/>
</dbReference>
<proteinExistence type="inferred from homology"/>
<evidence type="ECO:0000256" key="4">
    <source>
        <dbReference type="ARBA" id="ARBA00023163"/>
    </source>
</evidence>
<comment type="similarity">
    <text evidence="1">Belongs to the LysR transcriptional regulatory family.</text>
</comment>
<keyword evidence="4" id="KW-0804">Transcription</keyword>
<feature type="domain" description="HTH lysR-type" evidence="5">
    <location>
        <begin position="1"/>
        <end position="59"/>
    </location>
</feature>